<gene>
    <name evidence="1" type="ORF">K8V91_08360</name>
</gene>
<organism evidence="1 2">
    <name type="scientific">Thomasclavelia spiroformis</name>
    <dbReference type="NCBI Taxonomy" id="29348"/>
    <lineage>
        <taxon>Bacteria</taxon>
        <taxon>Bacillati</taxon>
        <taxon>Bacillota</taxon>
        <taxon>Erysipelotrichia</taxon>
        <taxon>Erysipelotrichales</taxon>
        <taxon>Coprobacillaceae</taxon>
        <taxon>Thomasclavelia</taxon>
    </lineage>
</organism>
<evidence type="ECO:0000313" key="2">
    <source>
        <dbReference type="Proteomes" id="UP000749320"/>
    </source>
</evidence>
<name>A0A921GAX8_9FIRM</name>
<proteinExistence type="predicted"/>
<dbReference type="Proteomes" id="UP000749320">
    <property type="component" value="Unassembled WGS sequence"/>
</dbReference>
<comment type="caution">
    <text evidence="1">The sequence shown here is derived from an EMBL/GenBank/DDBJ whole genome shotgun (WGS) entry which is preliminary data.</text>
</comment>
<protein>
    <submittedName>
        <fullName evidence="1">Uncharacterized protein</fullName>
    </submittedName>
</protein>
<evidence type="ECO:0000313" key="1">
    <source>
        <dbReference type="EMBL" id="HJF40923.1"/>
    </source>
</evidence>
<dbReference type="EMBL" id="DYWV01000281">
    <property type="protein sequence ID" value="HJF40923.1"/>
    <property type="molecule type" value="Genomic_DNA"/>
</dbReference>
<reference evidence="1" key="2">
    <citation type="submission" date="2021-09" db="EMBL/GenBank/DDBJ databases">
        <authorList>
            <person name="Gilroy R."/>
        </authorList>
    </citation>
    <scope>NUCLEOTIDE SEQUENCE</scope>
    <source>
        <strain evidence="1">CHK193-16274</strain>
    </source>
</reference>
<accession>A0A921GAX8</accession>
<dbReference type="AlphaFoldDB" id="A0A921GAX8"/>
<sequence>MRQRLIQVRFAALDEFYIDFYIMEGTGHNGFLLPVVNWMGWWFAISFWTTEKQEGVFGLVAPPMGGGY</sequence>
<reference evidence="1" key="1">
    <citation type="journal article" date="2021" name="PeerJ">
        <title>Extensive microbial diversity within the chicken gut microbiome revealed by metagenomics and culture.</title>
        <authorList>
            <person name="Gilroy R."/>
            <person name="Ravi A."/>
            <person name="Getino M."/>
            <person name="Pursley I."/>
            <person name="Horton D.L."/>
            <person name="Alikhan N.F."/>
            <person name="Baker D."/>
            <person name="Gharbi K."/>
            <person name="Hall N."/>
            <person name="Watson M."/>
            <person name="Adriaenssens E.M."/>
            <person name="Foster-Nyarko E."/>
            <person name="Jarju S."/>
            <person name="Secka A."/>
            <person name="Antonio M."/>
            <person name="Oren A."/>
            <person name="Chaudhuri R.R."/>
            <person name="La Ragione R."/>
            <person name="Hildebrand F."/>
            <person name="Pallen M.J."/>
        </authorList>
    </citation>
    <scope>NUCLEOTIDE SEQUENCE</scope>
    <source>
        <strain evidence="1">CHK193-16274</strain>
    </source>
</reference>